<dbReference type="Proteomes" id="UP000015104">
    <property type="component" value="Unassembled WGS sequence"/>
</dbReference>
<name>T1K6W9_TETUR</name>
<accession>T1K6W9</accession>
<evidence type="ECO:0000256" key="1">
    <source>
        <dbReference type="SAM" id="SignalP"/>
    </source>
</evidence>
<feature type="signal peptide" evidence="1">
    <location>
        <begin position="1"/>
        <end position="19"/>
    </location>
</feature>
<sequence length="238" mass="27496">MKSLSGIVFQLLMITAITATLREIQFFTKLYENDIPRAVFMKLIDRRMKTINEFKETSNLTEIETDYCDSILQSLQLLQNLTDESDGMQNCAKNETFTFYENIVNSITFSFGRRRTTVEYQSPASISKLVESEEKLNDFHRSLVTTLIDSYIDDIKMVMESLNVMDGVKHEINNQTERMAVMMVDHLGSISKNIKNLTTLDEVDNVSKKPIASGYFKFALQQLDFIVKKFQTQFKCSH</sequence>
<feature type="chain" id="PRO_5004581036" evidence="1">
    <location>
        <begin position="20"/>
        <end position="238"/>
    </location>
</feature>
<dbReference type="EMBL" id="CAEY01001797">
    <property type="status" value="NOT_ANNOTATED_CDS"/>
    <property type="molecule type" value="Genomic_DNA"/>
</dbReference>
<gene>
    <name evidence="2" type="primary">107361442</name>
</gene>
<keyword evidence="3" id="KW-1185">Reference proteome</keyword>
<dbReference type="KEGG" id="tut:107361442"/>
<dbReference type="AlphaFoldDB" id="T1K6W9"/>
<reference evidence="3" key="1">
    <citation type="submission" date="2011-08" db="EMBL/GenBank/DDBJ databases">
        <authorList>
            <person name="Rombauts S."/>
        </authorList>
    </citation>
    <scope>NUCLEOTIDE SEQUENCE</scope>
    <source>
        <strain evidence="3">London</strain>
    </source>
</reference>
<reference evidence="2" key="2">
    <citation type="submission" date="2015-06" db="UniProtKB">
        <authorList>
            <consortium name="EnsemblMetazoa"/>
        </authorList>
    </citation>
    <scope>IDENTIFICATION</scope>
</reference>
<dbReference type="HOGENOM" id="CLU_1167175_0_0_1"/>
<dbReference type="EnsemblMetazoa" id="tetur06g02020.1">
    <property type="protein sequence ID" value="tetur06g02020.1"/>
    <property type="gene ID" value="tetur06g02020"/>
</dbReference>
<proteinExistence type="predicted"/>
<keyword evidence="1" id="KW-0732">Signal</keyword>
<protein>
    <submittedName>
        <fullName evidence="2">Uncharacterized protein</fullName>
    </submittedName>
</protein>
<evidence type="ECO:0000313" key="2">
    <source>
        <dbReference type="EnsemblMetazoa" id="tetur06g02020.1"/>
    </source>
</evidence>
<organism evidence="2 3">
    <name type="scientific">Tetranychus urticae</name>
    <name type="common">Two-spotted spider mite</name>
    <dbReference type="NCBI Taxonomy" id="32264"/>
    <lineage>
        <taxon>Eukaryota</taxon>
        <taxon>Metazoa</taxon>
        <taxon>Ecdysozoa</taxon>
        <taxon>Arthropoda</taxon>
        <taxon>Chelicerata</taxon>
        <taxon>Arachnida</taxon>
        <taxon>Acari</taxon>
        <taxon>Acariformes</taxon>
        <taxon>Trombidiformes</taxon>
        <taxon>Prostigmata</taxon>
        <taxon>Eleutherengona</taxon>
        <taxon>Raphignathae</taxon>
        <taxon>Tetranychoidea</taxon>
        <taxon>Tetranychidae</taxon>
        <taxon>Tetranychus</taxon>
    </lineage>
</organism>
<evidence type="ECO:0000313" key="3">
    <source>
        <dbReference type="Proteomes" id="UP000015104"/>
    </source>
</evidence>